<dbReference type="RefSeq" id="WP_127050497.1">
    <property type="nucleotide sequence ID" value="NZ_RZGZ01000003.1"/>
</dbReference>
<dbReference type="Proteomes" id="UP000274909">
    <property type="component" value="Unassembled WGS sequence"/>
</dbReference>
<keyword evidence="1" id="KW-1133">Transmembrane helix</keyword>
<proteinExistence type="predicted"/>
<name>A0A3S0X921_9MICO</name>
<keyword evidence="1" id="KW-0472">Membrane</keyword>
<keyword evidence="1" id="KW-0812">Transmembrane</keyword>
<gene>
    <name evidence="2" type="ORF">ELQ94_11575</name>
</gene>
<protein>
    <submittedName>
        <fullName evidence="2">DUF2568 domain-containing protein</fullName>
    </submittedName>
</protein>
<evidence type="ECO:0000256" key="1">
    <source>
        <dbReference type="SAM" id="Phobius"/>
    </source>
</evidence>
<dbReference type="OrthoDB" id="5076471at2"/>
<accession>A0A3S0X921</accession>
<feature type="transmembrane region" description="Helical" evidence="1">
    <location>
        <begin position="70"/>
        <end position="89"/>
    </location>
</feature>
<evidence type="ECO:0000313" key="3">
    <source>
        <dbReference type="Proteomes" id="UP000274909"/>
    </source>
</evidence>
<organism evidence="2 3">
    <name type="scientific">Labedella endophytica</name>
    <dbReference type="NCBI Taxonomy" id="1523160"/>
    <lineage>
        <taxon>Bacteria</taxon>
        <taxon>Bacillati</taxon>
        <taxon>Actinomycetota</taxon>
        <taxon>Actinomycetes</taxon>
        <taxon>Micrococcales</taxon>
        <taxon>Microbacteriaceae</taxon>
        <taxon>Labedella</taxon>
    </lineage>
</organism>
<reference evidence="2 3" key="1">
    <citation type="submission" date="2018-12" db="EMBL/GenBank/DDBJ databases">
        <authorList>
            <person name="Li F."/>
        </authorList>
    </citation>
    <scope>NUCLEOTIDE SEQUENCE [LARGE SCALE GENOMIC DNA]</scope>
    <source>
        <strain evidence="2 3">EGI 6500705</strain>
    </source>
</reference>
<evidence type="ECO:0000313" key="2">
    <source>
        <dbReference type="EMBL" id="RUQ98962.1"/>
    </source>
</evidence>
<dbReference type="AlphaFoldDB" id="A0A3S0X921"/>
<keyword evidence="3" id="KW-1185">Reference proteome</keyword>
<feature type="transmembrane region" description="Helical" evidence="1">
    <location>
        <begin position="40"/>
        <end position="58"/>
    </location>
</feature>
<dbReference type="Pfam" id="PF10823">
    <property type="entry name" value="DUF2568"/>
    <property type="match status" value="1"/>
</dbReference>
<sequence>MTATTSPTRIGVNDVLRLVLELFAFVTLGIWGFVAFEFPLAIVVGIGAPAVAILLWALFRSPKAVFSIDVFGRSLVELLVVAAATLAWLDLGHPVVGLVYAAVAVISGVVAGRRELGR</sequence>
<dbReference type="EMBL" id="RZGZ01000003">
    <property type="protein sequence ID" value="RUQ98962.1"/>
    <property type="molecule type" value="Genomic_DNA"/>
</dbReference>
<feature type="transmembrane region" description="Helical" evidence="1">
    <location>
        <begin position="95"/>
        <end position="112"/>
    </location>
</feature>
<dbReference type="InterPro" id="IPR021214">
    <property type="entry name" value="DUF2568"/>
</dbReference>
<feature type="transmembrane region" description="Helical" evidence="1">
    <location>
        <begin position="15"/>
        <end position="34"/>
    </location>
</feature>
<comment type="caution">
    <text evidence="2">The sequence shown here is derived from an EMBL/GenBank/DDBJ whole genome shotgun (WGS) entry which is preliminary data.</text>
</comment>